<dbReference type="Proteomes" id="UP000134564">
    <property type="component" value="Genome"/>
</dbReference>
<dbReference type="Pfam" id="PF02340">
    <property type="entry name" value="PRRSV_Env"/>
    <property type="match status" value="1"/>
</dbReference>
<evidence type="ECO:0000313" key="7">
    <source>
        <dbReference type="Proteomes" id="UP000152684"/>
    </source>
</evidence>
<dbReference type="Proteomes" id="UP000152684">
    <property type="component" value="Segment"/>
</dbReference>
<evidence type="ECO:0000313" key="2">
    <source>
        <dbReference type="EMBL" id="AKI29932.1"/>
    </source>
</evidence>
<sequence length="202" mass="22326">MLFMSSSSLSLTCSFTLLLLSLLSSLVNSSPWLSSLSSDVAADLHLSPSVLSGMLLKQCQQSIIPYPNHMLGFSGGDVISALRHRVMQRALPHSTFMIDQHMGKWHYDAMCKSYGSIVNNTMLAPMARAESARLQALMHCPTIAAAGFHIASNKTALIHPWLLAAQAESLRSRHFAYFVSMLLLALLMNHLCVFLYQRLKCT</sequence>
<feature type="transmembrane region" description="Helical" evidence="1">
    <location>
        <begin position="175"/>
        <end position="196"/>
    </location>
</feature>
<proteinExistence type="predicted"/>
<dbReference type="OrthoDB" id="32799at10239"/>
<keyword evidence="1" id="KW-0812">Transmembrane</keyword>
<gene>
    <name evidence="3" type="primary">ORF2b</name>
</gene>
<keyword evidence="1" id="KW-0472">Membrane</keyword>
<evidence type="ECO:0000313" key="4">
    <source>
        <dbReference type="EMBL" id="AKI29962.1"/>
    </source>
</evidence>
<reference evidence="5 6" key="1">
    <citation type="journal article" date="2015" name="J. Virol.">
        <title>Historical Outbreaks of Simian Hemorrhagic Fever in Captive Macaques Were Caused by Distinct Arteriviruses.</title>
        <authorList>
            <person name="Lauck M."/>
            <person name="Alkhovsky S.V."/>
            <person name="Bao Y."/>
            <person name="Bailey A.L."/>
            <person name="Shevtsova Z.V."/>
            <person name="Shchetinin A.M."/>
            <person name="Vishnevskaya T.V."/>
            <person name="Lackemeyer M.G."/>
            <person name="Postnikova E."/>
            <person name="Mazur S."/>
            <person name="Wada J."/>
            <person name="Radoshitzky S.R."/>
            <person name="Friedrich T.C."/>
            <person name="Lapin B.A."/>
            <person name="Deriabin P.G."/>
            <person name="Jahrling P.B."/>
            <person name="Goldberg T.L."/>
            <person name="O'Connor D.H."/>
            <person name="Kuhn J.H."/>
        </authorList>
    </citation>
    <scope>NUCLEOTIDE SEQUENCE [LARGE SCALE GENOMIC DNA]</scope>
    <source>
        <strain evidence="4">F1167</strain>
        <strain evidence="2">F628</strain>
        <strain evidence="3">I621</strain>
    </source>
</reference>
<name>A0A0G2UMM8_9NIDO</name>
<organism evidence="3 7">
    <name type="scientific">Pebjah virus</name>
    <dbReference type="NCBI Taxonomy" id="1658615"/>
    <lineage>
        <taxon>Viruses</taxon>
        <taxon>Riboviria</taxon>
        <taxon>Orthornavirae</taxon>
        <taxon>Pisuviricota</taxon>
        <taxon>Pisoniviricetes</taxon>
        <taxon>Nidovirales</taxon>
        <taxon>Arnidovirineae</taxon>
        <taxon>Arteriviridae</taxon>
        <taxon>Simarterivirinae</taxon>
        <taxon>Iotaarterivirus</taxon>
        <taxon>Peiartevirus</taxon>
        <taxon>Iotaarterivirus pejah</taxon>
    </lineage>
</organism>
<dbReference type="EMBL" id="KR139840">
    <property type="protein sequence ID" value="AKI29962.1"/>
    <property type="molecule type" value="Genomic_RNA"/>
</dbReference>
<evidence type="ECO:0000313" key="3">
    <source>
        <dbReference type="EMBL" id="AKI29947.1"/>
    </source>
</evidence>
<dbReference type="Proteomes" id="UP000128650">
    <property type="component" value="Genome"/>
</dbReference>
<evidence type="ECO:0000313" key="6">
    <source>
        <dbReference type="Proteomes" id="UP000134564"/>
    </source>
</evidence>
<dbReference type="EMBL" id="KR139838">
    <property type="protein sequence ID" value="AKI29932.1"/>
    <property type="molecule type" value="Genomic_RNA"/>
</dbReference>
<dbReference type="EMBL" id="KR139839">
    <property type="protein sequence ID" value="AKI29947.1"/>
    <property type="molecule type" value="Genomic_RNA"/>
</dbReference>
<evidence type="ECO:0000256" key="1">
    <source>
        <dbReference type="SAM" id="Phobius"/>
    </source>
</evidence>
<dbReference type="KEGG" id="vg:24404797"/>
<dbReference type="InterPro" id="IPR003434">
    <property type="entry name" value="Arteri_GP2a"/>
</dbReference>
<dbReference type="GeneID" id="24404797"/>
<protein>
    <submittedName>
        <fullName evidence="3">GP2b protein</fullName>
    </submittedName>
</protein>
<keyword evidence="1" id="KW-1133">Transmembrane helix</keyword>
<keyword evidence="7" id="KW-1185">Reference proteome</keyword>
<accession>A0A0G2UMM8</accession>
<evidence type="ECO:0000313" key="5">
    <source>
        <dbReference type="Proteomes" id="UP000128650"/>
    </source>
</evidence>
<dbReference type="RefSeq" id="YP_009140483.1">
    <property type="nucleotide sequence ID" value="NC_027124.1"/>
</dbReference>